<dbReference type="InterPro" id="IPR055427">
    <property type="entry name" value="TRAPPC13_N"/>
</dbReference>
<protein>
    <recommendedName>
        <fullName evidence="4">Small ribosomal subunit protein uS10</fullName>
    </recommendedName>
</protein>
<feature type="domain" description="Small ribosomal subunit protein uS10" evidence="5">
    <location>
        <begin position="20"/>
        <end position="114"/>
    </location>
</feature>
<dbReference type="SUPFAM" id="SSF54999">
    <property type="entry name" value="Ribosomal protein S10"/>
    <property type="match status" value="1"/>
</dbReference>
<evidence type="ECO:0000259" key="5">
    <source>
        <dbReference type="SMART" id="SM01403"/>
    </source>
</evidence>
<evidence type="ECO:0000256" key="1">
    <source>
        <dbReference type="ARBA" id="ARBA00007102"/>
    </source>
</evidence>
<dbReference type="AlphaFoldDB" id="A0AAV8A2P3"/>
<dbReference type="GO" id="GO:0003735">
    <property type="term" value="F:structural constituent of ribosome"/>
    <property type="evidence" value="ECO:0007669"/>
    <property type="project" value="InterPro"/>
</dbReference>
<reference evidence="6" key="1">
    <citation type="submission" date="2022-08" db="EMBL/GenBank/DDBJ databases">
        <title>Novel sulphate-reducing endosymbionts in the free-living metamonad Anaeramoeba.</title>
        <authorList>
            <person name="Jerlstrom-Hultqvist J."/>
            <person name="Cepicka I."/>
            <person name="Gallot-Lavallee L."/>
            <person name="Salas-Leiva D."/>
            <person name="Curtis B.A."/>
            <person name="Zahonova K."/>
            <person name="Pipaliya S."/>
            <person name="Dacks J."/>
            <person name="Roger A.J."/>
        </authorList>
    </citation>
    <scope>NUCLEOTIDE SEQUENCE</scope>
    <source>
        <strain evidence="6">Busselton2</strain>
    </source>
</reference>
<comment type="similarity">
    <text evidence="1">Belongs to the universal ribosomal protein uS10 family.</text>
</comment>
<evidence type="ECO:0000313" key="6">
    <source>
        <dbReference type="EMBL" id="KAJ3447097.1"/>
    </source>
</evidence>
<organism evidence="6 7">
    <name type="scientific">Anaeramoeba flamelloides</name>
    <dbReference type="NCBI Taxonomy" id="1746091"/>
    <lineage>
        <taxon>Eukaryota</taxon>
        <taxon>Metamonada</taxon>
        <taxon>Anaeramoebidae</taxon>
        <taxon>Anaeramoeba</taxon>
    </lineage>
</organism>
<evidence type="ECO:0000256" key="4">
    <source>
        <dbReference type="ARBA" id="ARBA00035162"/>
    </source>
</evidence>
<dbReference type="Pfam" id="PF06159">
    <property type="entry name" value="TRAPPC13_N"/>
    <property type="match status" value="1"/>
</dbReference>
<dbReference type="EMBL" id="JANTQA010000016">
    <property type="protein sequence ID" value="KAJ3447097.1"/>
    <property type="molecule type" value="Genomic_DNA"/>
</dbReference>
<dbReference type="InterPro" id="IPR036838">
    <property type="entry name" value="Ribosomal_uS10_dom_sf"/>
</dbReference>
<gene>
    <name evidence="6" type="ORF">M0812_07314</name>
</gene>
<accession>A0AAV8A2P3</accession>
<dbReference type="PROSITE" id="PS00361">
    <property type="entry name" value="RIBOSOMAL_S10"/>
    <property type="match status" value="1"/>
</dbReference>
<proteinExistence type="inferred from homology"/>
<comment type="caution">
    <text evidence="6">The sequence shown here is derived from an EMBL/GenBank/DDBJ whole genome shotgun (WGS) entry which is preliminary data.</text>
</comment>
<evidence type="ECO:0000256" key="2">
    <source>
        <dbReference type="ARBA" id="ARBA00022980"/>
    </source>
</evidence>
<dbReference type="GO" id="GO:0006412">
    <property type="term" value="P:translation"/>
    <property type="evidence" value="ECO:0007669"/>
    <property type="project" value="InterPro"/>
</dbReference>
<dbReference type="InterPro" id="IPR018268">
    <property type="entry name" value="Ribosomal_uS10_CS"/>
</dbReference>
<keyword evidence="3" id="KW-0687">Ribonucleoprotein</keyword>
<keyword evidence="2 6" id="KW-0689">Ribosomal protein</keyword>
<dbReference type="FunFam" id="3.30.70.600:FF:000004">
    <property type="entry name" value="30S ribosomal protein S10"/>
    <property type="match status" value="1"/>
</dbReference>
<dbReference type="InterPro" id="IPR001848">
    <property type="entry name" value="Ribosomal_uS10"/>
</dbReference>
<sequence>MSQIIKKPQQTEQEKVKHIRITLSGTNVLPVEKVSKNFIDAAKEHDLKVKGPIRLPTKRLCITTRKSPCGEGTKTWDRFEMRIYKRIIDLYCQSTVVKRIARLSVETGVDVEQSLDLRVRKISPPSLFQDYPLVCQNEDILGTVLPLTKPGAYQNVNQIAEGEVAQGTTNYLTFTPNLRNVYVGEKFFCCVSITNNFIKEIRGVGITVKVIVGTTSQTVFTTMNKRKDIILPNNSYNHLVPIRPEKNGKNM</sequence>
<evidence type="ECO:0000256" key="3">
    <source>
        <dbReference type="ARBA" id="ARBA00023274"/>
    </source>
</evidence>
<dbReference type="InterPro" id="IPR005729">
    <property type="entry name" value="Ribosomal_uS10_euk/arc"/>
</dbReference>
<dbReference type="Gene3D" id="3.30.70.600">
    <property type="entry name" value="Ribosomal protein S10 domain"/>
    <property type="match status" value="1"/>
</dbReference>
<dbReference type="InterPro" id="IPR027486">
    <property type="entry name" value="Ribosomal_uS10_dom"/>
</dbReference>
<name>A0AAV8A2P3_9EUKA</name>
<dbReference type="PRINTS" id="PR00971">
    <property type="entry name" value="RIBOSOMALS10"/>
</dbReference>
<dbReference type="NCBIfam" id="TIGR01046">
    <property type="entry name" value="uS10_euk_arch"/>
    <property type="match status" value="1"/>
</dbReference>
<dbReference type="Pfam" id="PF00338">
    <property type="entry name" value="Ribosomal_S10"/>
    <property type="match status" value="1"/>
</dbReference>
<evidence type="ECO:0000313" key="7">
    <source>
        <dbReference type="Proteomes" id="UP001146793"/>
    </source>
</evidence>
<dbReference type="HAMAP" id="MF_00508">
    <property type="entry name" value="Ribosomal_uS10"/>
    <property type="match status" value="1"/>
</dbReference>
<dbReference type="GO" id="GO:0003723">
    <property type="term" value="F:RNA binding"/>
    <property type="evidence" value="ECO:0007669"/>
    <property type="project" value="InterPro"/>
</dbReference>
<dbReference type="PANTHER" id="PTHR11700">
    <property type="entry name" value="30S RIBOSOMAL PROTEIN S10 FAMILY MEMBER"/>
    <property type="match status" value="1"/>
</dbReference>
<dbReference type="Proteomes" id="UP001146793">
    <property type="component" value="Unassembled WGS sequence"/>
</dbReference>
<dbReference type="SMART" id="SM01403">
    <property type="entry name" value="Ribosomal_S10"/>
    <property type="match status" value="1"/>
</dbReference>
<dbReference type="GO" id="GO:0015935">
    <property type="term" value="C:small ribosomal subunit"/>
    <property type="evidence" value="ECO:0007669"/>
    <property type="project" value="InterPro"/>
</dbReference>